<feature type="compositionally biased region" description="Polar residues" evidence="2">
    <location>
        <begin position="627"/>
        <end position="649"/>
    </location>
</feature>
<dbReference type="InterPro" id="IPR033561">
    <property type="entry name" value="FBF1"/>
</dbReference>
<name>A0A7M5X830_9CNID</name>
<feature type="compositionally biased region" description="Basic and acidic residues" evidence="2">
    <location>
        <begin position="397"/>
        <end position="406"/>
    </location>
</feature>
<feature type="compositionally biased region" description="Basic and acidic residues" evidence="2">
    <location>
        <begin position="127"/>
        <end position="144"/>
    </location>
</feature>
<dbReference type="EnsemblMetazoa" id="CLYHEMT018955.1">
    <property type="protein sequence ID" value="CLYHEMP018955.1"/>
    <property type="gene ID" value="CLYHEMG018955"/>
</dbReference>
<reference evidence="4" key="1">
    <citation type="submission" date="2021-01" db="UniProtKB">
        <authorList>
            <consortium name="EnsemblMetazoa"/>
        </authorList>
    </citation>
    <scope>IDENTIFICATION</scope>
</reference>
<dbReference type="OrthoDB" id="8195456at2759"/>
<dbReference type="GO" id="GO:0036064">
    <property type="term" value="C:ciliary basal body"/>
    <property type="evidence" value="ECO:0007669"/>
    <property type="project" value="TreeGrafter"/>
</dbReference>
<evidence type="ECO:0000313" key="5">
    <source>
        <dbReference type="Proteomes" id="UP000594262"/>
    </source>
</evidence>
<feature type="compositionally biased region" description="Basic residues" evidence="2">
    <location>
        <begin position="611"/>
        <end position="620"/>
    </location>
</feature>
<feature type="coiled-coil region" evidence="1">
    <location>
        <begin position="1270"/>
        <end position="1297"/>
    </location>
</feature>
<feature type="coiled-coil region" evidence="1">
    <location>
        <begin position="801"/>
        <end position="878"/>
    </location>
</feature>
<sequence length="1521" mass="173713">MRKGRSSIDNVLDDLLASDDEVPTRKPAKKVAAPKKNFKLTSDTSDAEFYKNLNQISGHADETGNNSPVEELSDDAAKRLADDIGDLDDLDNDLFAGLKSGSVKSNTKKAAAVDKVERNRNAATTKKRPDSKKQITPLKSKDAAYDLDDPLGGLLSDEESTPIKTTPPKKSLSRRISSDRLKVEPSFASKDNDKNHDLDPSNDPFLSSDAKEGRPTLSRGRQSSFDEFTASESENASPRQPVNTTNKNRKGRGRNRKGSIEPTIPESDEPKTAKKPAPKKKNEDDDMFGDSDGLPGFSDDEASKPKSPIKSKKKPAVANSTASSFDDDLFPDEKATSALDNLLNGSSTTSDKKTKKPTMLEQMMSGKKVVKEKEADDVLFGGYAPTVGAGERPTTAPDKRSVRFADDLGLDLNDEKESRPKTAPSRKTSDLFDSSLDESFSKDFFGGVRKKNTDKNKETQQSTPKEKVTALTKKKALKKQSSADDWLGLGDDHTSDMLNDNLLGGNHDDDDIFPTHSKTSPRRPQPQKTKSKGKQAVGGEDKMKNADQTPTRSKPKDEFALPWDSPTEKHSPRQKTTKDATTKQQKEPATDSLTQETNKNEEDDFFSLIKNKQHQRRTQQNKKAEQNLENQNQPKVSTLRKQLTIDDTLNSNPNTSQSQQNIPTKSASSQLSSQTLNPDAPLSQHTTQQSLPVHSSTPFQPKKPFQQSTPQQNPAISQQVSEQQQQQLLQQEEQRMAIAQQMLFQQQQQQLLLNRQNHQQFVLPLTQQSNPAYDAETLKSLQSNIEKDLNEKYQEEFNSTKRDFEREKSYMESELRELKAKMMKLGESRSHENVNFDGKIRELENRASKLEVEKDQLLLSVESQRERHKEEIAALESSHKNRLGYIEESYKRREQQLRDEHALMTSHQQDKERAMRSEKEDLITSHKRKCELMTHNHASELDRMRQLHKKTTEDMMLEHAEQLNHLRLIKEQEVRTASTAFSQTKSLQQLMLDVQNSTKELSTLQNKIDVSHSSNLSDRELSLRSRDEYLRHLEAKLHSQETSNEDERQRLQSLVSKMEIQLREQTRQLEQDKWKLVQDENRIKAMQTALDEERRMVQQQLANERHHMASSREEMLAEQRRIIAECYEEKRKLTEERNELSAMQRGMYTDGNRSNRSMARPDLGFENMMSRYHHETSSLNIRLTEVQKQEEELTAQKEEYLHQKKLLQKEYDDIKKASLQIQKRSEEVEEFAREASRIHQEGEKALEDAHIARTEYADSNHAVEAKSFSLEQQERFINEEKSRIKKEREQLDLEKSLNVCSLCRKPKNEIYNQNGLVSQHYQSTPIQQLPYNSMNNQTLQHFPPQMNPHQPTIPYHQNNNPPSSSLQPSYLQTPQSLITHQLKQPPSLDTTYIPQPKASNLDMTYVLLNERTLDQQSKDNVYIPPTTYAELDFSIDSLAVNGGVKSQYGNRTSDILTTAIESVKGTSTPLMADENPPPDLISNNVEFNRTMRKWVSSKEKDDDFFEEEKRYLKSLQAKRTK</sequence>
<protein>
    <recommendedName>
        <fullName evidence="3">Fas-binding factor 1 C-terminal domain-containing protein</fullName>
    </recommendedName>
</protein>
<evidence type="ECO:0000259" key="3">
    <source>
        <dbReference type="Pfam" id="PF21007"/>
    </source>
</evidence>
<keyword evidence="1" id="KW-0175">Coiled coil</keyword>
<feature type="compositionally biased region" description="Low complexity" evidence="2">
    <location>
        <begin position="650"/>
        <end position="661"/>
    </location>
</feature>
<feature type="compositionally biased region" description="Basic and acidic residues" evidence="2">
    <location>
        <begin position="566"/>
        <end position="589"/>
    </location>
</feature>
<feature type="compositionally biased region" description="Basic and acidic residues" evidence="2">
    <location>
        <begin position="111"/>
        <end position="120"/>
    </location>
</feature>
<feature type="compositionally biased region" description="Polar residues" evidence="2">
    <location>
        <begin position="662"/>
        <end position="716"/>
    </location>
</feature>
<feature type="compositionally biased region" description="Basic and acidic residues" evidence="2">
    <location>
        <begin position="451"/>
        <end position="468"/>
    </location>
</feature>
<dbReference type="InterPro" id="IPR049390">
    <property type="entry name" value="FBF1_C"/>
</dbReference>
<feature type="coiled-coil region" evidence="1">
    <location>
        <begin position="987"/>
        <end position="1143"/>
    </location>
</feature>
<dbReference type="GO" id="GO:0060271">
    <property type="term" value="P:cilium assembly"/>
    <property type="evidence" value="ECO:0007669"/>
    <property type="project" value="InterPro"/>
</dbReference>
<feature type="compositionally biased region" description="Low complexity" evidence="2">
    <location>
        <begin position="496"/>
        <end position="505"/>
    </location>
</feature>
<feature type="coiled-coil region" evidence="1">
    <location>
        <begin position="1183"/>
        <end position="1234"/>
    </location>
</feature>
<organism evidence="4 5">
    <name type="scientific">Clytia hemisphaerica</name>
    <dbReference type="NCBI Taxonomy" id="252671"/>
    <lineage>
        <taxon>Eukaryota</taxon>
        <taxon>Metazoa</taxon>
        <taxon>Cnidaria</taxon>
        <taxon>Hydrozoa</taxon>
        <taxon>Hydroidolina</taxon>
        <taxon>Leptothecata</taxon>
        <taxon>Obeliida</taxon>
        <taxon>Clytiidae</taxon>
        <taxon>Clytia</taxon>
    </lineage>
</organism>
<dbReference type="PANTHER" id="PTHR33689:SF1">
    <property type="entry name" value="FAS-BINDING FACTOR 1"/>
    <property type="match status" value="1"/>
</dbReference>
<feature type="coiled-coil region" evidence="1">
    <location>
        <begin position="722"/>
        <end position="749"/>
    </location>
</feature>
<dbReference type="GO" id="GO:0005814">
    <property type="term" value="C:centriole"/>
    <property type="evidence" value="ECO:0007669"/>
    <property type="project" value="TreeGrafter"/>
</dbReference>
<dbReference type="Proteomes" id="UP000594262">
    <property type="component" value="Unplaced"/>
</dbReference>
<evidence type="ECO:0000256" key="1">
    <source>
        <dbReference type="SAM" id="Coils"/>
    </source>
</evidence>
<feature type="domain" description="Fas-binding factor 1 C-terminal" evidence="3">
    <location>
        <begin position="850"/>
        <end position="1318"/>
    </location>
</feature>
<feature type="compositionally biased region" description="Low complexity" evidence="2">
    <location>
        <begin position="431"/>
        <end position="445"/>
    </location>
</feature>
<dbReference type="GO" id="GO:0090162">
    <property type="term" value="P:establishment of epithelial cell polarity"/>
    <property type="evidence" value="ECO:0007669"/>
    <property type="project" value="InterPro"/>
</dbReference>
<feature type="compositionally biased region" description="Basic residues" evidence="2">
    <location>
        <begin position="247"/>
        <end position="257"/>
    </location>
</feature>
<dbReference type="Pfam" id="PF21007">
    <property type="entry name" value="FBF1"/>
    <property type="match status" value="1"/>
</dbReference>
<keyword evidence="5" id="KW-1185">Reference proteome</keyword>
<evidence type="ECO:0000256" key="2">
    <source>
        <dbReference type="SAM" id="MobiDB-lite"/>
    </source>
</evidence>
<feature type="compositionally biased region" description="Polar residues" evidence="2">
    <location>
        <begin position="219"/>
        <end position="245"/>
    </location>
</feature>
<feature type="compositionally biased region" description="Basic and acidic residues" evidence="2">
    <location>
        <begin position="190"/>
        <end position="199"/>
    </location>
</feature>
<accession>A0A7M5X830</accession>
<evidence type="ECO:0000313" key="4">
    <source>
        <dbReference type="EnsemblMetazoa" id="CLYHEMP018955.1"/>
    </source>
</evidence>
<dbReference type="GO" id="GO:0097539">
    <property type="term" value="C:ciliary transition fiber"/>
    <property type="evidence" value="ECO:0007669"/>
    <property type="project" value="InterPro"/>
</dbReference>
<feature type="region of interest" description="Disordered" evidence="2">
    <location>
        <begin position="104"/>
        <end position="720"/>
    </location>
</feature>
<dbReference type="PANTHER" id="PTHR33689">
    <property type="entry name" value="FAS-BINDING FACTOR 1"/>
    <property type="match status" value="1"/>
</dbReference>
<proteinExistence type="predicted"/>